<proteinExistence type="predicted"/>
<feature type="domain" description="Nucleolar protein 4 helical" evidence="2">
    <location>
        <begin position="212"/>
        <end position="307"/>
    </location>
</feature>
<gene>
    <name evidence="3" type="ORF">DGYR_LOCUS5124</name>
</gene>
<reference evidence="3 4" key="1">
    <citation type="submission" date="2020-08" db="EMBL/GenBank/DDBJ databases">
        <authorList>
            <person name="Hejnol A."/>
        </authorList>
    </citation>
    <scope>NUCLEOTIDE SEQUENCE [LARGE SCALE GENOMIC DNA]</scope>
</reference>
<feature type="compositionally biased region" description="Polar residues" evidence="1">
    <location>
        <begin position="123"/>
        <end position="165"/>
    </location>
</feature>
<feature type="compositionally biased region" description="Acidic residues" evidence="1">
    <location>
        <begin position="190"/>
        <end position="201"/>
    </location>
</feature>
<dbReference type="AlphaFoldDB" id="A0A7I8VPJ7"/>
<dbReference type="EMBL" id="CAJFCJ010000006">
    <property type="protein sequence ID" value="CAD5116500.1"/>
    <property type="molecule type" value="Genomic_DNA"/>
</dbReference>
<evidence type="ECO:0000313" key="3">
    <source>
        <dbReference type="EMBL" id="CAD5116500.1"/>
    </source>
</evidence>
<keyword evidence="4" id="KW-1185">Reference proteome</keyword>
<accession>A0A7I8VPJ7</accession>
<organism evidence="3 4">
    <name type="scientific">Dimorphilus gyrociliatus</name>
    <dbReference type="NCBI Taxonomy" id="2664684"/>
    <lineage>
        <taxon>Eukaryota</taxon>
        <taxon>Metazoa</taxon>
        <taxon>Spiralia</taxon>
        <taxon>Lophotrochozoa</taxon>
        <taxon>Annelida</taxon>
        <taxon>Polychaeta</taxon>
        <taxon>Polychaeta incertae sedis</taxon>
        <taxon>Dinophilidae</taxon>
        <taxon>Dimorphilus</taxon>
    </lineage>
</organism>
<name>A0A7I8VPJ7_9ANNE</name>
<evidence type="ECO:0000256" key="1">
    <source>
        <dbReference type="SAM" id="MobiDB-lite"/>
    </source>
</evidence>
<protein>
    <submittedName>
        <fullName evidence="3">DgyrCDS5377</fullName>
    </submittedName>
</protein>
<dbReference type="Pfam" id="PF23079">
    <property type="entry name" value="HTH_NOL4_2nd"/>
    <property type="match status" value="1"/>
</dbReference>
<feature type="compositionally biased region" description="Polar residues" evidence="1">
    <location>
        <begin position="177"/>
        <end position="187"/>
    </location>
</feature>
<dbReference type="PANTHER" id="PTHR12449">
    <property type="entry name" value="DEATH DOMAIN-CONTAINING PROTEIN"/>
    <property type="match status" value="1"/>
</dbReference>
<dbReference type="OrthoDB" id="10047222at2759"/>
<feature type="region of interest" description="Disordered" evidence="1">
    <location>
        <begin position="123"/>
        <end position="206"/>
    </location>
</feature>
<comment type="caution">
    <text evidence="3">The sequence shown here is derived from an EMBL/GenBank/DDBJ whole genome shotgun (WGS) entry which is preliminary data.</text>
</comment>
<evidence type="ECO:0000313" key="4">
    <source>
        <dbReference type="Proteomes" id="UP000549394"/>
    </source>
</evidence>
<dbReference type="PANTHER" id="PTHR12449:SF22">
    <property type="entry name" value="NUCLEOLAR PROTEIN 4"/>
    <property type="match status" value="1"/>
</dbReference>
<dbReference type="Proteomes" id="UP000549394">
    <property type="component" value="Unassembled WGS sequence"/>
</dbReference>
<evidence type="ECO:0000259" key="2">
    <source>
        <dbReference type="Pfam" id="PF23079"/>
    </source>
</evidence>
<dbReference type="InterPro" id="IPR039788">
    <property type="entry name" value="NOL4/NOL4L"/>
</dbReference>
<dbReference type="InterPro" id="IPR056549">
    <property type="entry name" value="HTH_NOL4"/>
</dbReference>
<sequence length="453" mass="50379">MACSDCQKRMHVVGGAENGGKEKTPSTVRSDAYSKYHNEPVRRLTEENLNEFAKDAKLSQISDPNVPFTLAYLNDQKQRMMRQAVFPGMVPALGTNNTGNIYKTEEESMSTIESCDDKSLVNCNSPQIDDKINTGQQNTASNSDTPSAENSRTPTPVKSPPTSQKPCKRRASDEISVDSSSKASEATLTLEEEEEEEEEDEKLCSSGIDTQRLKAFNMFVRLFVDENLDRSVPISKQPKEKIQAILEACQRQFPEFQDRSRKRIRTYLKSCRRLKQPKDSRMDLMRPGHHLVSPEAESLLAQACENEANNAKRMRMGLDPISTAPPVSQSLHTSLPTATTTTTLATTTASIQSITQNSTPFIQADFSSPFSTAFPNNSFFRPPFNEFCPPSQNSLPFPIQNGPTDLSLKRNSKRSLTSPEVTTIKSLVAGYRESAAFLARSADELEQLLFHSS</sequence>